<evidence type="ECO:0000313" key="1">
    <source>
        <dbReference type="EMBL" id="ABW66133.1"/>
    </source>
</evidence>
<reference evidence="1 2" key="1">
    <citation type="submission" date="2007-10" db="EMBL/GenBank/DDBJ databases">
        <title>Complete sequence of Desulfococcus oleovorans Hxd3.</title>
        <authorList>
            <consortium name="US DOE Joint Genome Institute"/>
            <person name="Copeland A."/>
            <person name="Lucas S."/>
            <person name="Lapidus A."/>
            <person name="Barry K."/>
            <person name="Glavina del Rio T."/>
            <person name="Dalin E."/>
            <person name="Tice H."/>
            <person name="Pitluck S."/>
            <person name="Kiss H."/>
            <person name="Brettin T."/>
            <person name="Bruce D."/>
            <person name="Detter J.C."/>
            <person name="Han C."/>
            <person name="Schmutz J."/>
            <person name="Larimer F."/>
            <person name="Land M."/>
            <person name="Hauser L."/>
            <person name="Kyrpides N."/>
            <person name="Kim E."/>
            <person name="Wawrik B."/>
            <person name="Richardson P."/>
        </authorList>
    </citation>
    <scope>NUCLEOTIDE SEQUENCE [LARGE SCALE GENOMIC DNA]</scope>
    <source>
        <strain evidence="2">DSM 6200 / JCM 39069 / Hxd3</strain>
    </source>
</reference>
<proteinExistence type="predicted"/>
<dbReference type="eggNOG" id="COG5616">
    <property type="taxonomic scope" value="Bacteria"/>
</dbReference>
<dbReference type="Proteomes" id="UP000008561">
    <property type="component" value="Chromosome"/>
</dbReference>
<dbReference type="EMBL" id="CP000859">
    <property type="protein sequence ID" value="ABW66133.1"/>
    <property type="molecule type" value="Genomic_DNA"/>
</dbReference>
<name>A8ZSW9_DESOH</name>
<dbReference type="GO" id="GO:0030288">
    <property type="term" value="C:outer membrane-bounded periplasmic space"/>
    <property type="evidence" value="ECO:0007669"/>
    <property type="project" value="InterPro"/>
</dbReference>
<dbReference type="AlphaFoldDB" id="A8ZSW9"/>
<dbReference type="KEGG" id="dol:Dole_0323"/>
<sequence length="212" mass="22484">MACVLPVGPAGASPDGDRTLAILPFENNSVTTPETYDPLKSGLSVMLMTELANSEAAFTLVEREKIRALLDEITLGQTGVIDASTAVKMGKMLGAQAIGFGAFMVMGKNVRIDMRMVEVETGALIMAESITGKTDDFFTLERDLAQKIAGSMQAKEAVAQASSKSSIEAALLFARGVDALESGDGRGADAFFKKAIKLDKSYQPQVDRLKGL</sequence>
<dbReference type="STRING" id="96561.Dole_0323"/>
<dbReference type="Pfam" id="PF03783">
    <property type="entry name" value="CsgG"/>
    <property type="match status" value="1"/>
</dbReference>
<evidence type="ECO:0000313" key="2">
    <source>
        <dbReference type="Proteomes" id="UP000008561"/>
    </source>
</evidence>
<dbReference type="InterPro" id="IPR005534">
    <property type="entry name" value="Curli_assmbl/transp-comp_CsgG"/>
</dbReference>
<protein>
    <submittedName>
        <fullName evidence="1">Tetratricopeptide TPR_2 repeat protein</fullName>
    </submittedName>
</protein>
<accession>A8ZSW9</accession>
<gene>
    <name evidence="1" type="ordered locus">Dole_0323</name>
</gene>
<dbReference type="Gene3D" id="3.40.50.10610">
    <property type="entry name" value="ABC-type transport auxiliary lipoprotein component"/>
    <property type="match status" value="1"/>
</dbReference>
<organism evidence="1 2">
    <name type="scientific">Desulfosudis oleivorans (strain DSM 6200 / JCM 39069 / Hxd3)</name>
    <name type="common">Desulfococcus oleovorans</name>
    <dbReference type="NCBI Taxonomy" id="96561"/>
    <lineage>
        <taxon>Bacteria</taxon>
        <taxon>Pseudomonadati</taxon>
        <taxon>Thermodesulfobacteriota</taxon>
        <taxon>Desulfobacteria</taxon>
        <taxon>Desulfobacterales</taxon>
        <taxon>Desulfosudaceae</taxon>
        <taxon>Desulfosudis</taxon>
    </lineage>
</organism>
<keyword evidence="2" id="KW-1185">Reference proteome</keyword>
<dbReference type="HOGENOM" id="CLU_1298118_0_0_7"/>